<protein>
    <submittedName>
        <fullName evidence="2">Uncharacterized protein</fullName>
    </submittedName>
</protein>
<dbReference type="EMBL" id="QZVS01000054">
    <property type="protein sequence ID" value="RJT90959.1"/>
    <property type="molecule type" value="Genomic_DNA"/>
</dbReference>
<keyword evidence="3" id="KW-1185">Reference proteome</keyword>
<reference evidence="2 3" key="1">
    <citation type="submission" date="2018-09" db="EMBL/GenBank/DDBJ databases">
        <title>Novel species of Cryobacterium.</title>
        <authorList>
            <person name="Liu Q."/>
            <person name="Xin Y.-H."/>
        </authorList>
    </citation>
    <scope>NUCLEOTIDE SEQUENCE [LARGE SCALE GENOMIC DNA]</scope>
    <source>
        <strain evidence="2 3">Hh39</strain>
    </source>
</reference>
<accession>A0A3A5MSY2</accession>
<feature type="transmembrane region" description="Helical" evidence="1">
    <location>
        <begin position="32"/>
        <end position="53"/>
    </location>
</feature>
<evidence type="ECO:0000313" key="3">
    <source>
        <dbReference type="Proteomes" id="UP000272015"/>
    </source>
</evidence>
<gene>
    <name evidence="2" type="ORF">D6T64_02935</name>
</gene>
<dbReference type="AlphaFoldDB" id="A0A3A5MSY2"/>
<comment type="caution">
    <text evidence="2">The sequence shown here is derived from an EMBL/GenBank/DDBJ whole genome shotgun (WGS) entry which is preliminary data.</text>
</comment>
<keyword evidence="1" id="KW-0812">Transmembrane</keyword>
<sequence>MNGLQLSDERRAAMRKRVLEYVDHHKRRHTRLALAGIGVVATVSLGLAVVVVITTQGSTGRGGVVLHDVQHARSAL</sequence>
<keyword evidence="1" id="KW-0472">Membrane</keyword>
<evidence type="ECO:0000256" key="1">
    <source>
        <dbReference type="SAM" id="Phobius"/>
    </source>
</evidence>
<keyword evidence="1" id="KW-1133">Transmembrane helix</keyword>
<dbReference type="Proteomes" id="UP000272015">
    <property type="component" value="Unassembled WGS sequence"/>
</dbReference>
<organism evidence="2 3">
    <name type="scientific">Cryobacterium melibiosiphilum</name>
    <dbReference type="NCBI Taxonomy" id="995039"/>
    <lineage>
        <taxon>Bacteria</taxon>
        <taxon>Bacillati</taxon>
        <taxon>Actinomycetota</taxon>
        <taxon>Actinomycetes</taxon>
        <taxon>Micrococcales</taxon>
        <taxon>Microbacteriaceae</taxon>
        <taxon>Cryobacterium</taxon>
    </lineage>
</organism>
<proteinExistence type="predicted"/>
<name>A0A3A5MSY2_9MICO</name>
<evidence type="ECO:0000313" key="2">
    <source>
        <dbReference type="EMBL" id="RJT90959.1"/>
    </source>
</evidence>